<dbReference type="EMBL" id="MHMW01000028">
    <property type="protein sequence ID" value="OGZ33538.1"/>
    <property type="molecule type" value="Genomic_DNA"/>
</dbReference>
<evidence type="ECO:0000256" key="2">
    <source>
        <dbReference type="ARBA" id="ARBA00022723"/>
    </source>
</evidence>
<proteinExistence type="inferred from homology"/>
<organism evidence="4 5">
    <name type="scientific">Candidatus Portnoybacteria bacterium RBG_19FT_COMBO_36_7</name>
    <dbReference type="NCBI Taxonomy" id="1801992"/>
    <lineage>
        <taxon>Bacteria</taxon>
        <taxon>Candidatus Portnoyibacteriota</taxon>
    </lineage>
</organism>
<reference evidence="4 5" key="1">
    <citation type="journal article" date="2016" name="Nat. Commun.">
        <title>Thousands of microbial genomes shed light on interconnected biogeochemical processes in an aquifer system.</title>
        <authorList>
            <person name="Anantharaman K."/>
            <person name="Brown C.T."/>
            <person name="Hug L.A."/>
            <person name="Sharon I."/>
            <person name="Castelle C.J."/>
            <person name="Probst A.J."/>
            <person name="Thomas B.C."/>
            <person name="Singh A."/>
            <person name="Wilkins M.J."/>
            <person name="Karaoz U."/>
            <person name="Brodie E.L."/>
            <person name="Williams K.H."/>
            <person name="Hubbard S.S."/>
            <person name="Banfield J.F."/>
        </authorList>
    </citation>
    <scope>NUCLEOTIDE SEQUENCE [LARGE SCALE GENOMIC DNA]</scope>
</reference>
<feature type="binding site" evidence="3">
    <location>
        <position position="121"/>
    </location>
    <ligand>
        <name>a divalent metal cation</name>
        <dbReference type="ChEBI" id="CHEBI:60240"/>
        <label>1</label>
    </ligand>
</feature>
<dbReference type="InterPro" id="IPR036069">
    <property type="entry name" value="DUF34/NIF3_sf"/>
</dbReference>
<protein>
    <recommendedName>
        <fullName evidence="6">Nif3-like dinuclear metal center hexameric protein</fullName>
    </recommendedName>
</protein>
<feature type="binding site" evidence="3">
    <location>
        <position position="254"/>
    </location>
    <ligand>
        <name>a divalent metal cation</name>
        <dbReference type="ChEBI" id="CHEBI:60240"/>
        <label>1</label>
    </ligand>
</feature>
<name>A0A1G2F7F1_9BACT</name>
<evidence type="ECO:0000256" key="1">
    <source>
        <dbReference type="ARBA" id="ARBA00006964"/>
    </source>
</evidence>
<dbReference type="PANTHER" id="PTHR13799">
    <property type="entry name" value="NGG1 INTERACTING FACTOR 3"/>
    <property type="match status" value="1"/>
</dbReference>
<dbReference type="Proteomes" id="UP000179099">
    <property type="component" value="Unassembled WGS sequence"/>
</dbReference>
<dbReference type="SUPFAM" id="SSF102705">
    <property type="entry name" value="NIF3 (NGG1p interacting factor 3)-like"/>
    <property type="match status" value="1"/>
</dbReference>
<dbReference type="GO" id="GO:0046872">
    <property type="term" value="F:metal ion binding"/>
    <property type="evidence" value="ECO:0007669"/>
    <property type="project" value="UniProtKB-KW"/>
</dbReference>
<gene>
    <name evidence="4" type="ORF">A2Y98_01225</name>
</gene>
<comment type="similarity">
    <text evidence="1">Belongs to the GTP cyclohydrolase I type 2/NIF3 family.</text>
</comment>
<accession>A0A1G2F7F1</accession>
<evidence type="ECO:0000313" key="4">
    <source>
        <dbReference type="EMBL" id="OGZ33538.1"/>
    </source>
</evidence>
<evidence type="ECO:0000313" key="5">
    <source>
        <dbReference type="Proteomes" id="UP000179099"/>
    </source>
</evidence>
<feature type="binding site" evidence="3">
    <location>
        <position position="81"/>
    </location>
    <ligand>
        <name>a divalent metal cation</name>
        <dbReference type="ChEBI" id="CHEBI:60240"/>
        <label>1</label>
    </ligand>
</feature>
<dbReference type="Gene3D" id="3.40.1390.30">
    <property type="entry name" value="NIF3 (NGG1p interacting factor 3)-like"/>
    <property type="match status" value="2"/>
</dbReference>
<evidence type="ECO:0008006" key="6">
    <source>
        <dbReference type="Google" id="ProtNLM"/>
    </source>
</evidence>
<comment type="caution">
    <text evidence="4">The sequence shown here is derived from an EMBL/GenBank/DDBJ whole genome shotgun (WGS) entry which is preliminary data.</text>
</comment>
<evidence type="ECO:0000256" key="3">
    <source>
        <dbReference type="PIRSR" id="PIRSR602678-1"/>
    </source>
</evidence>
<dbReference type="AlphaFoldDB" id="A0A1G2F7F1"/>
<keyword evidence="2 3" id="KW-0479">Metal-binding</keyword>
<dbReference type="PANTHER" id="PTHR13799:SF14">
    <property type="entry name" value="GTP CYCLOHYDROLASE 1 TYPE 2 HOMOLOG"/>
    <property type="match status" value="1"/>
</dbReference>
<sequence length="285" mass="32007">MKAKSLYQKLNKDFELNKCKDDWSEIETNDLIAKDFNKRYMGLFLDSASEIKGCFTAVFPSELILKKVLTSGKKDILLFLHHPMIWNLGFKGYPFKSIQRETLLKLKQNRISVYVLHVPLDKNGQYSTTVSLAKALEIKPKSYFCKYFGVKVGVIGKTNCKTVDEMAQKIETAVGHKLKIWSYGSSKIKNGIVALIAGGGNDPDAIKEIAGFGINLFITGVTKPNKNFQPSIDAHNVAKKNKINIIGATHYSTEKFACLAMNNYFKKIGLPGQFLDDRPDLKDLQ</sequence>
<dbReference type="Pfam" id="PF01784">
    <property type="entry name" value="DUF34_NIF3"/>
    <property type="match status" value="1"/>
</dbReference>
<dbReference type="InterPro" id="IPR002678">
    <property type="entry name" value="DUF34/NIF3"/>
</dbReference>
<feature type="binding site" evidence="3">
    <location>
        <position position="250"/>
    </location>
    <ligand>
        <name>a divalent metal cation</name>
        <dbReference type="ChEBI" id="CHEBI:60240"/>
        <label>1</label>
    </ligand>
</feature>
<feature type="binding site" evidence="3">
    <location>
        <position position="82"/>
    </location>
    <ligand>
        <name>a divalent metal cation</name>
        <dbReference type="ChEBI" id="CHEBI:60240"/>
        <label>1</label>
    </ligand>
</feature>
<dbReference type="GO" id="GO:0005737">
    <property type="term" value="C:cytoplasm"/>
    <property type="evidence" value="ECO:0007669"/>
    <property type="project" value="TreeGrafter"/>
</dbReference>
<dbReference type="STRING" id="1801992.A2Y98_01225"/>